<accession>A0A8K0SFZ7</accession>
<dbReference type="Proteomes" id="UP000813444">
    <property type="component" value="Unassembled WGS sequence"/>
</dbReference>
<name>A0A8K0SFZ7_9HYPO</name>
<dbReference type="EMBL" id="JAGPNK010000019">
    <property type="protein sequence ID" value="KAH7305241.1"/>
    <property type="molecule type" value="Genomic_DNA"/>
</dbReference>
<evidence type="ECO:0000313" key="3">
    <source>
        <dbReference type="Proteomes" id="UP000813444"/>
    </source>
</evidence>
<protein>
    <submittedName>
        <fullName evidence="2">Uncharacterized protein</fullName>
    </submittedName>
</protein>
<sequence length="333" mass="37024">MTLGHDFLGTIPDHQGLDDYVRSGQVHHNWDSHDQYESDVPTMFSAPYGVPDTNFYCSADPTLADIDLDWQSFPALDAERSGHPSGTDERIIPDASWRRTKTPSLTKQTPDFLDSDPLRPTRKTIRDSPLSGHPGVSSQSYGSHNKRCSTTRPGSLVGTGSVYSKRLNEKANEKVSELEHLYKFGVDLEILQYDSEFVDDLFMIRKRFGSLSIDRASHGHAARTPGTNGVMSNASFPGEMTGESEQCWSAEPDAFYGSLGTNGSRESHRDTRHDTPGSIRSPFQGMPNKPTGSSSSSSSSQRTSFAMGDERTGERRDHRRFSSARQTERPDRR</sequence>
<organism evidence="2 3">
    <name type="scientific">Stachybotrys elegans</name>
    <dbReference type="NCBI Taxonomy" id="80388"/>
    <lineage>
        <taxon>Eukaryota</taxon>
        <taxon>Fungi</taxon>
        <taxon>Dikarya</taxon>
        <taxon>Ascomycota</taxon>
        <taxon>Pezizomycotina</taxon>
        <taxon>Sordariomycetes</taxon>
        <taxon>Hypocreomycetidae</taxon>
        <taxon>Hypocreales</taxon>
        <taxon>Stachybotryaceae</taxon>
        <taxon>Stachybotrys</taxon>
    </lineage>
</organism>
<proteinExistence type="predicted"/>
<dbReference type="OrthoDB" id="5063964at2759"/>
<dbReference type="AlphaFoldDB" id="A0A8K0SFZ7"/>
<evidence type="ECO:0000313" key="2">
    <source>
        <dbReference type="EMBL" id="KAH7305241.1"/>
    </source>
</evidence>
<reference evidence="2" key="1">
    <citation type="journal article" date="2021" name="Nat. Commun.">
        <title>Genetic determinants of endophytism in the Arabidopsis root mycobiome.</title>
        <authorList>
            <person name="Mesny F."/>
            <person name="Miyauchi S."/>
            <person name="Thiergart T."/>
            <person name="Pickel B."/>
            <person name="Atanasova L."/>
            <person name="Karlsson M."/>
            <person name="Huettel B."/>
            <person name="Barry K.W."/>
            <person name="Haridas S."/>
            <person name="Chen C."/>
            <person name="Bauer D."/>
            <person name="Andreopoulos W."/>
            <person name="Pangilinan J."/>
            <person name="LaButti K."/>
            <person name="Riley R."/>
            <person name="Lipzen A."/>
            <person name="Clum A."/>
            <person name="Drula E."/>
            <person name="Henrissat B."/>
            <person name="Kohler A."/>
            <person name="Grigoriev I.V."/>
            <person name="Martin F.M."/>
            <person name="Hacquard S."/>
        </authorList>
    </citation>
    <scope>NUCLEOTIDE SEQUENCE</scope>
    <source>
        <strain evidence="2">MPI-CAGE-CH-0235</strain>
    </source>
</reference>
<evidence type="ECO:0000256" key="1">
    <source>
        <dbReference type="SAM" id="MobiDB-lite"/>
    </source>
</evidence>
<feature type="region of interest" description="Disordered" evidence="1">
    <location>
        <begin position="102"/>
        <end position="155"/>
    </location>
</feature>
<feature type="compositionally biased region" description="Polar residues" evidence="1">
    <location>
        <begin position="225"/>
        <end position="235"/>
    </location>
</feature>
<gene>
    <name evidence="2" type="ORF">B0I35DRAFT_444207</name>
</gene>
<feature type="compositionally biased region" description="Basic and acidic residues" evidence="1">
    <location>
        <begin position="265"/>
        <end position="275"/>
    </location>
</feature>
<comment type="caution">
    <text evidence="2">The sequence shown here is derived from an EMBL/GenBank/DDBJ whole genome shotgun (WGS) entry which is preliminary data.</text>
</comment>
<keyword evidence="3" id="KW-1185">Reference proteome</keyword>
<feature type="region of interest" description="Disordered" evidence="1">
    <location>
        <begin position="218"/>
        <end position="333"/>
    </location>
</feature>